<dbReference type="AlphaFoldDB" id="A0A9P8QES2"/>
<keyword evidence="8" id="KW-1185">Reference proteome</keyword>
<comment type="subcellular location">
    <subcellularLocation>
        <location evidence="1">Nucleus</location>
    </subcellularLocation>
</comment>
<feature type="region of interest" description="Disordered" evidence="6">
    <location>
        <begin position="514"/>
        <end position="539"/>
    </location>
</feature>
<evidence type="ECO:0000256" key="4">
    <source>
        <dbReference type="ARBA" id="ARBA00023163"/>
    </source>
</evidence>
<dbReference type="GO" id="GO:0005634">
    <property type="term" value="C:nucleus"/>
    <property type="evidence" value="ECO:0007669"/>
    <property type="project" value="UniProtKB-SubCell"/>
</dbReference>
<evidence type="ECO:0000256" key="6">
    <source>
        <dbReference type="SAM" id="MobiDB-lite"/>
    </source>
</evidence>
<dbReference type="CDD" id="cd12148">
    <property type="entry name" value="fungal_TF_MHR"/>
    <property type="match status" value="1"/>
</dbReference>
<dbReference type="PANTHER" id="PTHR31845:SF21">
    <property type="entry name" value="REGULATORY PROTEIN LEU3"/>
    <property type="match status" value="1"/>
</dbReference>
<protein>
    <recommendedName>
        <fullName evidence="9">Transcription factor domain-containing protein</fullName>
    </recommendedName>
</protein>
<keyword evidence="5" id="KW-0539">Nucleus</keyword>
<comment type="caution">
    <text evidence="7">The sequence shown here is derived from an EMBL/GenBank/DDBJ whole genome shotgun (WGS) entry which is preliminary data.</text>
</comment>
<evidence type="ECO:0000313" key="8">
    <source>
        <dbReference type="Proteomes" id="UP000827724"/>
    </source>
</evidence>
<reference evidence="7" key="1">
    <citation type="submission" date="2021-08" db="EMBL/GenBank/DDBJ databases">
        <title>Chromosome-Level Trichoderma cornu-damae using Hi-C Data.</title>
        <authorList>
            <person name="Kim C.S."/>
        </authorList>
    </citation>
    <scope>NUCLEOTIDE SEQUENCE</scope>
    <source>
        <strain evidence="7">KA19-0412C</strain>
    </source>
</reference>
<dbReference type="GO" id="GO:0000976">
    <property type="term" value="F:transcription cis-regulatory region binding"/>
    <property type="evidence" value="ECO:0007669"/>
    <property type="project" value="TreeGrafter"/>
</dbReference>
<feature type="compositionally biased region" description="Polar residues" evidence="6">
    <location>
        <begin position="521"/>
        <end position="539"/>
    </location>
</feature>
<evidence type="ECO:0000313" key="7">
    <source>
        <dbReference type="EMBL" id="KAH6604406.1"/>
    </source>
</evidence>
<evidence type="ECO:0008006" key="9">
    <source>
        <dbReference type="Google" id="ProtNLM"/>
    </source>
</evidence>
<sequence>MQLSCVIAPTPASRRTKAQLQREIEAMRSRTDRLDVDEDDSRSGSPTVGRGNVRLPRIDATVPFTAATPMTAPLLVPGLPSASDNVLAGLQPETSPSISQASVSHQSSIIQVETIGSPANLRVWVFDGQDVNGRKIQDCFDLYSSLAIAFFASYAPFLPIFNATISPDQCFAQSPFLFWVIVYIGSRRYAGDPTLLGRLAPKINSMAFAALESRSSPIQAIQGILLLCQWPTPVDTMHRGISLVLAGAALHLAMQIGLHVTGVGQDFARTILDRNRFDRANRAMLWKQCCTTCYIIGLGEGIMPLGLNDALTLPVQSDGGDSGDGVESPQENKFHLKLANTASQAQTSIASRKPEGFISLYAVACSLIDTVCQHAEGEAPIAMTAPSFIHKSITLASFAILKIHRSELAEHLNLEAGERAYFATIFFSREESLQNNDLSARSASILSQLWNNQNIFKTKDGKMDSLSSRISSRLSMSVLFDCLWWWRQEFAGLGNPYESRQQRAADLRNRTFTARPVSPLGNENGSSHAPRTADGNTGETNVALDIQQPATLTDEPFVDFDWDMSLNMNEWPLGMKLLAGSVSAKNGVPDQIAFGSSEQNTVPERQRYQRHACIYGFHRDVLRLADILNRRKPPCSRLDARLKRTWSVCAKIAPKTPFQAAKPKAAMRLASDPNLCIELLKASSMALMEIIRGACLRQQRMQER</sequence>
<keyword evidence="2" id="KW-0805">Transcription regulation</keyword>
<evidence type="ECO:0000256" key="2">
    <source>
        <dbReference type="ARBA" id="ARBA00023015"/>
    </source>
</evidence>
<organism evidence="7 8">
    <name type="scientific">Trichoderma cornu-damae</name>
    <dbReference type="NCBI Taxonomy" id="654480"/>
    <lineage>
        <taxon>Eukaryota</taxon>
        <taxon>Fungi</taxon>
        <taxon>Dikarya</taxon>
        <taxon>Ascomycota</taxon>
        <taxon>Pezizomycotina</taxon>
        <taxon>Sordariomycetes</taxon>
        <taxon>Hypocreomycetidae</taxon>
        <taxon>Hypocreales</taxon>
        <taxon>Hypocreaceae</taxon>
        <taxon>Trichoderma</taxon>
    </lineage>
</organism>
<dbReference type="PANTHER" id="PTHR31845">
    <property type="entry name" value="FINGER DOMAIN PROTEIN, PUTATIVE-RELATED"/>
    <property type="match status" value="1"/>
</dbReference>
<accession>A0A9P8QES2</accession>
<feature type="region of interest" description="Disordered" evidence="6">
    <location>
        <begin position="28"/>
        <end position="52"/>
    </location>
</feature>
<keyword evidence="4" id="KW-0804">Transcription</keyword>
<gene>
    <name evidence="7" type="ORF">Trco_007852</name>
</gene>
<dbReference type="EMBL" id="JAIWOZ010000006">
    <property type="protein sequence ID" value="KAH6604406.1"/>
    <property type="molecule type" value="Genomic_DNA"/>
</dbReference>
<dbReference type="OrthoDB" id="2985014at2759"/>
<dbReference type="GO" id="GO:0000981">
    <property type="term" value="F:DNA-binding transcription factor activity, RNA polymerase II-specific"/>
    <property type="evidence" value="ECO:0007669"/>
    <property type="project" value="TreeGrafter"/>
</dbReference>
<dbReference type="InterPro" id="IPR051089">
    <property type="entry name" value="prtT"/>
</dbReference>
<name>A0A9P8QES2_9HYPO</name>
<dbReference type="Proteomes" id="UP000827724">
    <property type="component" value="Unassembled WGS sequence"/>
</dbReference>
<evidence type="ECO:0000256" key="3">
    <source>
        <dbReference type="ARBA" id="ARBA00023125"/>
    </source>
</evidence>
<evidence type="ECO:0000256" key="1">
    <source>
        <dbReference type="ARBA" id="ARBA00004123"/>
    </source>
</evidence>
<keyword evidence="3" id="KW-0238">DNA-binding</keyword>
<proteinExistence type="predicted"/>
<evidence type="ECO:0000256" key="5">
    <source>
        <dbReference type="ARBA" id="ARBA00023242"/>
    </source>
</evidence>